<keyword evidence="1" id="KW-0808">Transferase</keyword>
<dbReference type="InterPro" id="IPR003594">
    <property type="entry name" value="HATPase_dom"/>
</dbReference>
<accession>A0A101QYQ1</accession>
<proteinExistence type="predicted"/>
<reference evidence="3 4" key="1">
    <citation type="submission" date="2015-10" db="EMBL/GenBank/DDBJ databases">
        <title>Draft genome sequence of Streptomyces longwoodensis DSM 41677, type strain for the species Streptomyces longwoodensis.</title>
        <authorList>
            <person name="Ruckert C."/>
            <person name="Winkler A."/>
            <person name="Kalinowski J."/>
            <person name="Kampfer P."/>
            <person name="Glaeser S."/>
        </authorList>
    </citation>
    <scope>NUCLEOTIDE SEQUENCE [LARGE SCALE GENOMIC DNA]</scope>
    <source>
        <strain evidence="3 4">DSM 41677</strain>
    </source>
</reference>
<dbReference type="Proteomes" id="UP000053271">
    <property type="component" value="Unassembled WGS sequence"/>
</dbReference>
<dbReference type="Gene3D" id="3.30.565.10">
    <property type="entry name" value="Histidine kinase-like ATPase, C-terminal domain"/>
    <property type="match status" value="1"/>
</dbReference>
<sequence>MSSPAQFRNRESVHDSARTATFRITGSREGFAEAREFTHRTLDMWDVGECADDAVTVVTELAANAVLHALPDVPPGGADVRLRLTLRRAHLVCAVTDQCDTPPLYPSPGDSLLEHGRGLHIVEALSAHWGWTRRAPLGKTVWAMLPTRTQA</sequence>
<comment type="caution">
    <text evidence="3">The sequence shown here is derived from an EMBL/GenBank/DDBJ whole genome shotgun (WGS) entry which is preliminary data.</text>
</comment>
<dbReference type="EMBL" id="LMWS01000015">
    <property type="protein sequence ID" value="KUN38521.1"/>
    <property type="molecule type" value="Genomic_DNA"/>
</dbReference>
<dbReference type="STRING" id="68231.AQJ30_13210"/>
<evidence type="ECO:0000259" key="2">
    <source>
        <dbReference type="Pfam" id="PF13581"/>
    </source>
</evidence>
<evidence type="ECO:0000313" key="4">
    <source>
        <dbReference type="Proteomes" id="UP000053271"/>
    </source>
</evidence>
<dbReference type="PANTHER" id="PTHR35526">
    <property type="entry name" value="ANTI-SIGMA-F FACTOR RSBW-RELATED"/>
    <property type="match status" value="1"/>
</dbReference>
<dbReference type="CDD" id="cd16936">
    <property type="entry name" value="HATPase_RsbW-like"/>
    <property type="match status" value="1"/>
</dbReference>
<feature type="domain" description="Histidine kinase/HSP90-like ATPase" evidence="2">
    <location>
        <begin position="33"/>
        <end position="143"/>
    </location>
</feature>
<gene>
    <name evidence="3" type="ORF">AQJ30_13210</name>
</gene>
<dbReference type="AlphaFoldDB" id="A0A101QYQ1"/>
<dbReference type="InterPro" id="IPR036890">
    <property type="entry name" value="HATPase_C_sf"/>
</dbReference>
<keyword evidence="1" id="KW-0723">Serine/threonine-protein kinase</keyword>
<dbReference type="PANTHER" id="PTHR35526:SF3">
    <property type="entry name" value="ANTI-SIGMA-F FACTOR RSBW"/>
    <property type="match status" value="1"/>
</dbReference>
<evidence type="ECO:0000256" key="1">
    <source>
        <dbReference type="ARBA" id="ARBA00022527"/>
    </source>
</evidence>
<protein>
    <submittedName>
        <fullName evidence="3">Regulator</fullName>
    </submittedName>
</protein>
<evidence type="ECO:0000313" key="3">
    <source>
        <dbReference type="EMBL" id="KUN38521.1"/>
    </source>
</evidence>
<keyword evidence="4" id="KW-1185">Reference proteome</keyword>
<keyword evidence="1" id="KW-0418">Kinase</keyword>
<dbReference type="GO" id="GO:0004674">
    <property type="term" value="F:protein serine/threonine kinase activity"/>
    <property type="evidence" value="ECO:0007669"/>
    <property type="project" value="UniProtKB-KW"/>
</dbReference>
<dbReference type="InterPro" id="IPR050267">
    <property type="entry name" value="Anti-sigma-factor_SerPK"/>
</dbReference>
<dbReference type="Pfam" id="PF13581">
    <property type="entry name" value="HATPase_c_2"/>
    <property type="match status" value="1"/>
</dbReference>
<name>A0A101QYQ1_9ACTN</name>
<organism evidence="3 4">
    <name type="scientific">Streptomyces longwoodensis</name>
    <dbReference type="NCBI Taxonomy" id="68231"/>
    <lineage>
        <taxon>Bacteria</taxon>
        <taxon>Bacillati</taxon>
        <taxon>Actinomycetota</taxon>
        <taxon>Actinomycetes</taxon>
        <taxon>Kitasatosporales</taxon>
        <taxon>Streptomycetaceae</taxon>
        <taxon>Streptomyces</taxon>
    </lineage>
</organism>
<dbReference type="SUPFAM" id="SSF55874">
    <property type="entry name" value="ATPase domain of HSP90 chaperone/DNA topoisomerase II/histidine kinase"/>
    <property type="match status" value="1"/>
</dbReference>